<proteinExistence type="predicted"/>
<organism evidence="2">
    <name type="scientific">plant metagenome</name>
    <dbReference type="NCBI Taxonomy" id="1297885"/>
    <lineage>
        <taxon>unclassified sequences</taxon>
        <taxon>metagenomes</taxon>
        <taxon>organismal metagenomes</taxon>
    </lineage>
</organism>
<protein>
    <submittedName>
        <fullName evidence="2">Uncharacterized protein</fullName>
    </submittedName>
</protein>
<accession>A0A484R4H0</accession>
<evidence type="ECO:0000313" key="2">
    <source>
        <dbReference type="EMBL" id="VFR44211.1"/>
    </source>
</evidence>
<sequence>MPEDIKLPEPRWFAVMHGKALYGLYDDPQAAVSTAVDLPGNDSVRVERVYTEDQVRAAVLADREGREQELDAARADANRLAAAIRAHQLRQFNSDHPLLDRRLREHDALVAADAQRAKEE</sequence>
<gene>
    <name evidence="1" type="ORF">BER1_1091</name>
    <name evidence="2" type="ORF">BER2_1674</name>
</gene>
<dbReference type="EMBL" id="CAADIE010000001">
    <property type="protein sequence ID" value="VFR32375.1"/>
    <property type="molecule type" value="Genomic_DNA"/>
</dbReference>
<dbReference type="EMBL" id="CAADIH010000018">
    <property type="protein sequence ID" value="VFR44211.1"/>
    <property type="molecule type" value="Genomic_DNA"/>
</dbReference>
<name>A0A484R4H0_9ZZZZ</name>
<dbReference type="AlphaFoldDB" id="A0A484R4H0"/>
<reference evidence="2" key="1">
    <citation type="submission" date="2019-03" db="EMBL/GenBank/DDBJ databases">
        <authorList>
            <person name="Danneels B."/>
        </authorList>
    </citation>
    <scope>NUCLEOTIDE SEQUENCE</scope>
</reference>
<evidence type="ECO:0000313" key="1">
    <source>
        <dbReference type="EMBL" id="VFR32375.1"/>
    </source>
</evidence>